<feature type="compositionally biased region" description="Acidic residues" evidence="7">
    <location>
        <begin position="319"/>
        <end position="329"/>
    </location>
</feature>
<evidence type="ECO:0000313" key="10">
    <source>
        <dbReference type="Proteomes" id="UP000594260"/>
    </source>
</evidence>
<dbReference type="Pfam" id="PF23406">
    <property type="entry name" value="ZNF380_CC"/>
    <property type="match status" value="1"/>
</dbReference>
<dbReference type="KEGG" id="vde:111254036"/>
<dbReference type="RefSeq" id="XP_022670218.1">
    <property type="nucleotide sequence ID" value="XM_022814483.1"/>
</dbReference>
<reference evidence="9" key="1">
    <citation type="submission" date="2021-01" db="UniProtKB">
        <authorList>
            <consortium name="EnsemblMetazoa"/>
        </authorList>
    </citation>
    <scope>IDENTIFICATION</scope>
</reference>
<feature type="compositionally biased region" description="Basic and acidic residues" evidence="7">
    <location>
        <begin position="185"/>
        <end position="200"/>
    </location>
</feature>
<proteinExistence type="predicted"/>
<dbReference type="EnsemblMetazoa" id="XM_022814482">
    <property type="protein sequence ID" value="XP_022670217"/>
    <property type="gene ID" value="LOC111254036"/>
</dbReference>
<dbReference type="InterPro" id="IPR040050">
    <property type="entry name" value="ZNF830-like"/>
</dbReference>
<evidence type="ECO:0000256" key="4">
    <source>
        <dbReference type="ARBA" id="ARBA00022771"/>
    </source>
</evidence>
<organism evidence="9 10">
    <name type="scientific">Varroa destructor</name>
    <name type="common">Honeybee mite</name>
    <dbReference type="NCBI Taxonomy" id="109461"/>
    <lineage>
        <taxon>Eukaryota</taxon>
        <taxon>Metazoa</taxon>
        <taxon>Ecdysozoa</taxon>
        <taxon>Arthropoda</taxon>
        <taxon>Chelicerata</taxon>
        <taxon>Arachnida</taxon>
        <taxon>Acari</taxon>
        <taxon>Parasitiformes</taxon>
        <taxon>Mesostigmata</taxon>
        <taxon>Gamasina</taxon>
        <taxon>Dermanyssoidea</taxon>
        <taxon>Varroidae</taxon>
        <taxon>Varroa</taxon>
    </lineage>
</organism>
<keyword evidence="2" id="KW-0217">Developmental protein</keyword>
<evidence type="ECO:0000256" key="5">
    <source>
        <dbReference type="ARBA" id="ARBA00022833"/>
    </source>
</evidence>
<dbReference type="GO" id="GO:0005681">
    <property type="term" value="C:spliceosomal complex"/>
    <property type="evidence" value="ECO:0007669"/>
    <property type="project" value="InterPro"/>
</dbReference>
<accession>A0A7M7KV50</accession>
<feature type="region of interest" description="Disordered" evidence="7">
    <location>
        <begin position="294"/>
        <end position="329"/>
    </location>
</feature>
<keyword evidence="4" id="KW-0863">Zinc-finger</keyword>
<dbReference type="GO" id="GO:0003676">
    <property type="term" value="F:nucleic acid binding"/>
    <property type="evidence" value="ECO:0007669"/>
    <property type="project" value="InterPro"/>
</dbReference>
<dbReference type="GO" id="GO:0033314">
    <property type="term" value="P:mitotic DNA replication checkpoint signaling"/>
    <property type="evidence" value="ECO:0007669"/>
    <property type="project" value="TreeGrafter"/>
</dbReference>
<feature type="compositionally biased region" description="Basic and acidic residues" evidence="7">
    <location>
        <begin position="7"/>
        <end position="20"/>
    </location>
</feature>
<sequence length="343" mass="39009">MASARNQQEELRRLMREKMAGRSSAAIPSTSALQQSSPNGNHDSTKNNPFVKVTSSGRVVCTICPGVHIKSWKTHQLSAEHKRHIRAQRAGLTAAASLPPKPVYRPTEIKPVLLKEPPRSILKNPLVKVESLQEQELLEYEADEPHEEVMVVSYSHGSIRQSALNGTSVSNTARGLGNSALKRRAVSDSAEKSKVDKPDEAVMQDKSAGGAVSSLPEGFFDDPRLDAKARNQEYRDPQDIEWDRYQKALREEENKSEQVVEMDDERDTRERNIYEADEHIRNWETVRELEIRREEQHTKPLEFNEQTTTVNPDNTNATEAEDDEFDNEELNELMSWRQKSIKK</sequence>
<evidence type="ECO:0000256" key="2">
    <source>
        <dbReference type="ARBA" id="ARBA00022473"/>
    </source>
</evidence>
<dbReference type="GO" id="GO:0033260">
    <property type="term" value="P:nuclear DNA replication"/>
    <property type="evidence" value="ECO:0007669"/>
    <property type="project" value="TreeGrafter"/>
</dbReference>
<dbReference type="GO" id="GO:0008270">
    <property type="term" value="F:zinc ion binding"/>
    <property type="evidence" value="ECO:0007669"/>
    <property type="project" value="UniProtKB-KW"/>
</dbReference>
<evidence type="ECO:0000259" key="8">
    <source>
        <dbReference type="Pfam" id="PF23406"/>
    </source>
</evidence>
<keyword evidence="5" id="KW-0862">Zinc</keyword>
<dbReference type="PANTHER" id="PTHR13278">
    <property type="entry name" value="ZINC FINGER PROTEIN 830"/>
    <property type="match status" value="1"/>
</dbReference>
<dbReference type="EnsemblMetazoa" id="XM_022814483">
    <property type="protein sequence ID" value="XP_022670218"/>
    <property type="gene ID" value="LOC111254036"/>
</dbReference>
<dbReference type="RefSeq" id="XP_022670217.1">
    <property type="nucleotide sequence ID" value="XM_022814482.1"/>
</dbReference>
<dbReference type="Proteomes" id="UP000594260">
    <property type="component" value="Unplaced"/>
</dbReference>
<protein>
    <recommendedName>
        <fullName evidence="8">ZNF380 coiled-coil domain-containing protein</fullName>
    </recommendedName>
</protein>
<keyword evidence="6" id="KW-0539">Nucleus</keyword>
<dbReference type="PANTHER" id="PTHR13278:SF0">
    <property type="entry name" value="ZINC FINGER PROTEIN 830"/>
    <property type="match status" value="1"/>
</dbReference>
<feature type="domain" description="ZNF380 coiled-coil" evidence="8">
    <location>
        <begin position="215"/>
        <end position="295"/>
    </location>
</feature>
<evidence type="ECO:0000256" key="3">
    <source>
        <dbReference type="ARBA" id="ARBA00022723"/>
    </source>
</evidence>
<dbReference type="InParanoid" id="A0A7M7KV50"/>
<feature type="region of interest" description="Disordered" evidence="7">
    <location>
        <begin position="165"/>
        <end position="224"/>
    </location>
</feature>
<evidence type="ECO:0000256" key="6">
    <source>
        <dbReference type="ARBA" id="ARBA00023242"/>
    </source>
</evidence>
<evidence type="ECO:0000313" key="9">
    <source>
        <dbReference type="EnsemblMetazoa" id="XP_022670217"/>
    </source>
</evidence>
<feature type="region of interest" description="Disordered" evidence="7">
    <location>
        <begin position="1"/>
        <end position="51"/>
    </location>
</feature>
<evidence type="ECO:0000256" key="1">
    <source>
        <dbReference type="ARBA" id="ARBA00004324"/>
    </source>
</evidence>
<dbReference type="FunCoup" id="A0A7M7KV50">
    <property type="interactions" value="1804"/>
</dbReference>
<name>A0A7M7KV50_VARDE</name>
<keyword evidence="3" id="KW-0479">Metal-binding</keyword>
<feature type="compositionally biased region" description="Polar residues" evidence="7">
    <location>
        <begin position="26"/>
        <end position="51"/>
    </location>
</feature>
<dbReference type="AlphaFoldDB" id="A0A7M7KV50"/>
<evidence type="ECO:0000256" key="7">
    <source>
        <dbReference type="SAM" id="MobiDB-lite"/>
    </source>
</evidence>
<dbReference type="GeneID" id="111254036"/>
<dbReference type="GO" id="GO:0044773">
    <property type="term" value="P:mitotic DNA damage checkpoint signaling"/>
    <property type="evidence" value="ECO:0007669"/>
    <property type="project" value="TreeGrafter"/>
</dbReference>
<keyword evidence="10" id="KW-1185">Reference proteome</keyword>
<feature type="compositionally biased region" description="Polar residues" evidence="7">
    <location>
        <begin position="304"/>
        <end position="314"/>
    </location>
</feature>
<dbReference type="InterPro" id="IPR059039">
    <property type="entry name" value="ZNF380_CC"/>
</dbReference>
<dbReference type="OrthoDB" id="77607at2759"/>
<comment type="subcellular location">
    <subcellularLocation>
        <location evidence="1">Nucleus speckle</location>
    </subcellularLocation>
</comment>